<dbReference type="InterPro" id="IPR031358">
    <property type="entry name" value="Stealth_CR1"/>
</dbReference>
<dbReference type="GO" id="GO:0016772">
    <property type="term" value="F:transferase activity, transferring phosphorus-containing groups"/>
    <property type="evidence" value="ECO:0007669"/>
    <property type="project" value="InterPro"/>
</dbReference>
<dbReference type="Proteomes" id="UP000759256">
    <property type="component" value="Unassembled WGS sequence"/>
</dbReference>
<organism evidence="3 4">
    <name type="scientific">Ligilactobacillus salivarius</name>
    <dbReference type="NCBI Taxonomy" id="1624"/>
    <lineage>
        <taxon>Bacteria</taxon>
        <taxon>Bacillati</taxon>
        <taxon>Bacillota</taxon>
        <taxon>Bacilli</taxon>
        <taxon>Lactobacillales</taxon>
        <taxon>Lactobacillaceae</taxon>
        <taxon>Ligilactobacillus</taxon>
    </lineage>
</organism>
<feature type="domain" description="Stealth protein CR1 conserved region 1" evidence="2">
    <location>
        <begin position="4"/>
        <end position="26"/>
    </location>
</feature>
<reference evidence="3" key="1">
    <citation type="journal article" date="2021" name="PeerJ">
        <title>Extensive microbial diversity within the chicken gut microbiome revealed by metagenomics and culture.</title>
        <authorList>
            <person name="Gilroy R."/>
            <person name="Ravi A."/>
            <person name="Getino M."/>
            <person name="Pursley I."/>
            <person name="Horton D.L."/>
            <person name="Alikhan N.F."/>
            <person name="Baker D."/>
            <person name="Gharbi K."/>
            <person name="Hall N."/>
            <person name="Watson M."/>
            <person name="Adriaenssens E.M."/>
            <person name="Foster-Nyarko E."/>
            <person name="Jarju S."/>
            <person name="Secka A."/>
            <person name="Antonio M."/>
            <person name="Oren A."/>
            <person name="Chaudhuri R.R."/>
            <person name="La Ragione R."/>
            <person name="Hildebrand F."/>
            <person name="Pallen M.J."/>
        </authorList>
    </citation>
    <scope>NUCLEOTIDE SEQUENCE</scope>
    <source>
        <strain evidence="3">CHK189-29639</strain>
    </source>
</reference>
<dbReference type="PANTHER" id="PTHR47452">
    <property type="entry name" value="PUTATIVE-RELATED"/>
    <property type="match status" value="1"/>
</dbReference>
<reference evidence="3" key="2">
    <citation type="submission" date="2021-09" db="EMBL/GenBank/DDBJ databases">
        <authorList>
            <person name="Gilroy R."/>
        </authorList>
    </citation>
    <scope>NUCLEOTIDE SEQUENCE</scope>
    <source>
        <strain evidence="3">CHK189-29639</strain>
    </source>
</reference>
<dbReference type="InterPro" id="IPR053362">
    <property type="entry name" value="RPS_phosphotransferase_WefF"/>
</dbReference>
<dbReference type="InterPro" id="IPR021520">
    <property type="entry name" value="Stealth_CR2"/>
</dbReference>
<protein>
    <submittedName>
        <fullName evidence="3">Stealth CR1 domain-containing protein</fullName>
    </submittedName>
</protein>
<comment type="caution">
    <text evidence="3">The sequence shown here is derived from an EMBL/GenBank/DDBJ whole genome shotgun (WGS) entry which is preliminary data.</text>
</comment>
<gene>
    <name evidence="3" type="ORF">K8V06_08875</name>
</gene>
<dbReference type="PANTHER" id="PTHR47452:SF2">
    <property type="entry name" value="GLYCOSYLTRANSFERASE"/>
    <property type="match status" value="1"/>
</dbReference>
<evidence type="ECO:0000313" key="3">
    <source>
        <dbReference type="EMBL" id="HJG16228.1"/>
    </source>
</evidence>
<dbReference type="AlphaFoldDB" id="A0A921IDE3"/>
<evidence type="ECO:0000259" key="1">
    <source>
        <dbReference type="Pfam" id="PF11380"/>
    </source>
</evidence>
<name>A0A921IDE3_9LACO</name>
<proteinExistence type="predicted"/>
<dbReference type="Pfam" id="PF17101">
    <property type="entry name" value="Stealth_CR1"/>
    <property type="match status" value="1"/>
</dbReference>
<evidence type="ECO:0000259" key="2">
    <source>
        <dbReference type="Pfam" id="PF17101"/>
    </source>
</evidence>
<dbReference type="Pfam" id="PF11380">
    <property type="entry name" value="Stealth_CR2"/>
    <property type="match status" value="1"/>
</dbReference>
<evidence type="ECO:0000313" key="4">
    <source>
        <dbReference type="Proteomes" id="UP000759256"/>
    </source>
</evidence>
<feature type="domain" description="Stealth protein CR2 conserved region 2" evidence="1">
    <location>
        <begin position="40"/>
        <end position="138"/>
    </location>
</feature>
<accession>A0A921IDE3</accession>
<dbReference type="EMBL" id="DYVK01000087">
    <property type="protein sequence ID" value="HJG16228.1"/>
    <property type="molecule type" value="Genomic_DNA"/>
</dbReference>
<sequence>MIDNIDFVVTWVDGSDKTWLSKKNKYYSTKVSKMNSDKAYRDWKTFKYWFRGVATYAPWVHKIYLVTDNQIPDWLNTDNSQIEVIDHKDYLPHDALPVFNTNAITVNMHKIPNLSEKFVYFNDDMYLINPVKPEDFFLGDLPKDMAVFQPINPEEYGTAHFQVNNMAIINKYFSKKTVLKQGKMFSWKYGIQNIRSCLFMNNNFNPGFFETHLPESFLKTTFNEVWDKEKVILNKTMYSKFRSDTDTSEWLFRDWQLAQGKFEPRNNCKFGKLTSLSNNNDKIFNLMASDNLKVLCINDSFDLNNKDQIMQDFINEFEKKFPQKSKFEV</sequence>